<evidence type="ECO:0000256" key="1">
    <source>
        <dbReference type="ARBA" id="ARBA00004703"/>
    </source>
</evidence>
<dbReference type="InterPro" id="IPR002073">
    <property type="entry name" value="PDEase_catalytic_dom"/>
</dbReference>
<evidence type="ECO:0000259" key="11">
    <source>
        <dbReference type="PROSITE" id="PS51845"/>
    </source>
</evidence>
<dbReference type="Gene3D" id="3.40.50.2300">
    <property type="match status" value="1"/>
</dbReference>
<dbReference type="GO" id="GO:0004115">
    <property type="term" value="F:3',5'-cyclic-AMP phosphodiesterase activity"/>
    <property type="evidence" value="ECO:0007669"/>
    <property type="project" value="UniProtKB-ARBA"/>
</dbReference>
<dbReference type="Ensembl" id="ENSSSCT00030092699.1">
    <property type="protein sequence ID" value="ENSSSCP00030042653.1"/>
    <property type="gene ID" value="ENSSSCG00030065867.1"/>
</dbReference>
<evidence type="ECO:0000256" key="8">
    <source>
        <dbReference type="PIRSR" id="PIRSR623088-3"/>
    </source>
</evidence>
<dbReference type="Proteomes" id="UP000694570">
    <property type="component" value="Unplaced"/>
</dbReference>
<keyword evidence="5" id="KW-0114">cAMP</keyword>
<name>A0A8D1BL21_PIG</name>
<dbReference type="EC" id="3.1.4.-" evidence="9"/>
<evidence type="ECO:0000256" key="2">
    <source>
        <dbReference type="ARBA" id="ARBA00006437"/>
    </source>
</evidence>
<feature type="region of interest" description="Disordered" evidence="10">
    <location>
        <begin position="304"/>
        <end position="343"/>
    </location>
</feature>
<dbReference type="Gene3D" id="3.30.450.20">
    <property type="entry name" value="PAS domain"/>
    <property type="match status" value="1"/>
</dbReference>
<evidence type="ECO:0000256" key="6">
    <source>
        <dbReference type="PIRSR" id="PIRSR623088-1"/>
    </source>
</evidence>
<feature type="binding site" evidence="8">
    <location>
        <position position="559"/>
    </location>
    <ligand>
        <name>Zn(2+)</name>
        <dbReference type="ChEBI" id="CHEBI:29105"/>
        <label>1</label>
    </ligand>
</feature>
<feature type="binding site" evidence="7">
    <location>
        <position position="740"/>
    </location>
    <ligand>
        <name>AMP</name>
        <dbReference type="ChEBI" id="CHEBI:456215"/>
    </ligand>
</feature>
<keyword evidence="4 9" id="KW-0378">Hydrolase</keyword>
<accession>A0A8D1BL21</accession>
<dbReference type="PROSITE" id="PS51845">
    <property type="entry name" value="PDEASE_I_2"/>
    <property type="match status" value="1"/>
</dbReference>
<dbReference type="Proteomes" id="UP000694725">
    <property type="component" value="Unplaced"/>
</dbReference>
<dbReference type="Proteomes" id="UP000694723">
    <property type="component" value="Unplaced"/>
</dbReference>
<comment type="cofactor">
    <cofactor evidence="9">
        <name>a divalent metal cation</name>
        <dbReference type="ChEBI" id="CHEBI:60240"/>
    </cofactor>
    <text evidence="9">Binds 2 divalent metal cations per subunit. Site 1 may preferentially bind zinc ions, while site 2 has a preference for magnesium and/or manganese ions.</text>
</comment>
<evidence type="ECO:0000256" key="4">
    <source>
        <dbReference type="ARBA" id="ARBA00022801"/>
    </source>
</evidence>
<dbReference type="Ensembl" id="ENSSSCT00065106862.1">
    <property type="protein sequence ID" value="ENSSSCP00065047568.1"/>
    <property type="gene ID" value="ENSSSCG00065077145.1"/>
</dbReference>
<evidence type="ECO:0000313" key="12">
    <source>
        <dbReference type="Ensembl" id="ENSSSCP00040001012.1"/>
    </source>
</evidence>
<evidence type="ECO:0000256" key="3">
    <source>
        <dbReference type="ARBA" id="ARBA00022723"/>
    </source>
</evidence>
<dbReference type="InterPro" id="IPR023088">
    <property type="entry name" value="PDEase"/>
</dbReference>
<dbReference type="InterPro" id="IPR003607">
    <property type="entry name" value="HD/PDEase_dom"/>
</dbReference>
<evidence type="ECO:0000256" key="10">
    <source>
        <dbReference type="SAM" id="MobiDB-lite"/>
    </source>
</evidence>
<feature type="compositionally biased region" description="Low complexity" evidence="10">
    <location>
        <begin position="40"/>
        <end position="60"/>
    </location>
</feature>
<dbReference type="GO" id="GO:0007165">
    <property type="term" value="P:signal transduction"/>
    <property type="evidence" value="ECO:0007669"/>
    <property type="project" value="InterPro"/>
</dbReference>
<feature type="binding site" evidence="8">
    <location>
        <position position="688"/>
    </location>
    <ligand>
        <name>Zn(2+)</name>
        <dbReference type="ChEBI" id="CHEBI:29105"/>
        <label>1</label>
    </ligand>
</feature>
<feature type="compositionally biased region" description="Pro residues" evidence="10">
    <location>
        <begin position="28"/>
        <end position="39"/>
    </location>
</feature>
<dbReference type="Pfam" id="PF08629">
    <property type="entry name" value="PDE8"/>
    <property type="match status" value="1"/>
</dbReference>
<evidence type="ECO:0000256" key="7">
    <source>
        <dbReference type="PIRSR" id="PIRSR623088-2"/>
    </source>
</evidence>
<comment type="pathway">
    <text evidence="1">Purine metabolism; 3',5'-cyclic AMP degradation; AMP from 3',5'-cyclic AMP: step 1/1.</text>
</comment>
<dbReference type="SUPFAM" id="SSF109604">
    <property type="entry name" value="HD-domain/PDEase-like"/>
    <property type="match status" value="1"/>
</dbReference>
<dbReference type="InterPro" id="IPR036971">
    <property type="entry name" value="PDEase_catalytic_dom_sf"/>
</dbReference>
<evidence type="ECO:0000313" key="13">
    <source>
        <dbReference type="Proteomes" id="UP000694722"/>
    </source>
</evidence>
<feature type="binding site" evidence="7">
    <location>
        <position position="688"/>
    </location>
    <ligand>
        <name>AMP</name>
        <dbReference type="ChEBI" id="CHEBI:456215"/>
    </ligand>
</feature>
<proteinExistence type="inferred from homology"/>
<evidence type="ECO:0000256" key="9">
    <source>
        <dbReference type="RuleBase" id="RU363067"/>
    </source>
</evidence>
<protein>
    <recommendedName>
        <fullName evidence="9">Phosphodiesterase</fullName>
        <ecNumber evidence="9">3.1.4.-</ecNumber>
    </recommendedName>
</protein>
<dbReference type="InterPro" id="IPR023174">
    <property type="entry name" value="PDEase_CS"/>
</dbReference>
<keyword evidence="3 8" id="KW-0479">Metal-binding</keyword>
<dbReference type="GO" id="GO:0046872">
    <property type="term" value="F:metal ion binding"/>
    <property type="evidence" value="ECO:0007669"/>
    <property type="project" value="UniProtKB-KW"/>
</dbReference>
<feature type="binding site" evidence="7">
    <location>
        <begin position="518"/>
        <end position="522"/>
    </location>
    <ligand>
        <name>AMP</name>
        <dbReference type="ChEBI" id="CHEBI:456215"/>
    </ligand>
</feature>
<organism evidence="12 13">
    <name type="scientific">Sus scrofa</name>
    <name type="common">Pig</name>
    <dbReference type="NCBI Taxonomy" id="9823"/>
    <lineage>
        <taxon>Eukaryota</taxon>
        <taxon>Metazoa</taxon>
        <taxon>Chordata</taxon>
        <taxon>Craniata</taxon>
        <taxon>Vertebrata</taxon>
        <taxon>Euteleostomi</taxon>
        <taxon>Mammalia</taxon>
        <taxon>Eutheria</taxon>
        <taxon>Laurasiatheria</taxon>
        <taxon>Artiodactyla</taxon>
        <taxon>Suina</taxon>
        <taxon>Suidae</taxon>
        <taxon>Sus</taxon>
    </lineage>
</organism>
<dbReference type="Proteomes" id="UP000694722">
    <property type="component" value="Unplaced"/>
</dbReference>
<dbReference type="PANTHER" id="PTHR11347">
    <property type="entry name" value="CYCLIC NUCLEOTIDE PHOSPHODIESTERASE"/>
    <property type="match status" value="1"/>
</dbReference>
<dbReference type="Gene3D" id="1.10.1300.10">
    <property type="entry name" value="3'5'-cyclic nucleotide phosphodiesterase, catalytic domain"/>
    <property type="match status" value="1"/>
</dbReference>
<gene>
    <name evidence="12" type="primary">PDE8A</name>
</gene>
<dbReference type="Pfam" id="PF23198">
    <property type="entry name" value="PDE8A_N"/>
    <property type="match status" value="1"/>
</dbReference>
<dbReference type="Ensembl" id="ENSSSCT00040003369.1">
    <property type="protein sequence ID" value="ENSSSCP00040001012.1"/>
    <property type="gene ID" value="ENSSSCG00040002560.1"/>
</dbReference>
<feature type="binding site" evidence="7">
    <location>
        <position position="559"/>
    </location>
    <ligand>
        <name>AMP</name>
        <dbReference type="ChEBI" id="CHEBI:456215"/>
    </ligand>
</feature>
<sequence length="791" mass="88688">MGCAPSIHISENRAVYHGGKEAEDAPGPAAPPPLPPGGPRFPHGPKTAASARARGASLAESEPRGSGGNQVAIADVQFGPMRFHPDQLQVLLVFTKEDNQCNGFCRACEKAGFKCTVTKEAHTVLACFLDKHHDIIIIDHRNPRQLDAEALCRSIRSSKLSENTVIIGVVRRVDRDESSVMSLIAAGFTRRYVENPSLMACYNELLQLEFGEVRSQLKLRACNSVFAALEKSQEAIEITSEDHIIQEWQGIYSARKKNGDNVQQNVKIIPVMGQGGKIRHYVSIIRVCNGNSKAEKITECVQSDTHTDNQTGKHKDRRKSSLDVRTVASRASEVSSQRRHSSMARIHSMTIEAPITKVINIINAAQESSPMPVTEALDRVLEILRTTELYSPQFGAKDDDPHANDLVGGLMSDGLRRLSGNEYVLSTKSLQQVSSSIITPISLHDIPPRIARAMENEEYWDFDIFELEAATHKRPLIYLGLKTFARFGVCEFLNCSETTLRSWLQIIEANYHSSNPYHNSTHAADVLHATAYFLCKERIKQTLDPLDEVAALIAATIHDVDHPGRTNSFLCNAGSELAILYNDTAVLESHHAALAFQLTTGDDKCNIFKNMERNDYRTLRQGIIDMVLATEMTKHFEHVNKFVNSINKPLAALEEDGETDKGQEAINTMLRTLENRTLIKRMLIKCADVSNPCRPLEQCIEWAARISEEYFSQTDEEKQQDLPVVMPVFDRNTCSIPKSQISFIDYFITDMFDAWDAFVDLPELMQHLDNNFKYWKGLDEMKLRSLRPPPE</sequence>
<dbReference type="FunFam" id="1.10.1300.10:FF:000002">
    <property type="entry name" value="Phosphodiesterase"/>
    <property type="match status" value="1"/>
</dbReference>
<dbReference type="Ensembl" id="ENSSSCT00060057250.1">
    <property type="protein sequence ID" value="ENSSSCP00060024504.1"/>
    <property type="gene ID" value="ENSSSCG00060042192.1"/>
</dbReference>
<evidence type="ECO:0000256" key="5">
    <source>
        <dbReference type="ARBA" id="ARBA00023149"/>
    </source>
</evidence>
<feature type="active site" description="Proton donor" evidence="6">
    <location>
        <position position="518"/>
    </location>
</feature>
<dbReference type="PRINTS" id="PR00387">
    <property type="entry name" value="PDIESTERASE1"/>
</dbReference>
<dbReference type="Pfam" id="PF00233">
    <property type="entry name" value="PDEase_I"/>
    <property type="match status" value="1"/>
</dbReference>
<dbReference type="FunFam" id="3.40.50.2300:FF:000209">
    <property type="entry name" value="Phosphodiesterase"/>
    <property type="match status" value="1"/>
</dbReference>
<feature type="domain" description="PDEase" evidence="11">
    <location>
        <begin position="442"/>
        <end position="782"/>
    </location>
</feature>
<feature type="binding site" evidence="8">
    <location>
        <position position="559"/>
    </location>
    <ligand>
        <name>Zn(2+)</name>
        <dbReference type="ChEBI" id="CHEBI:29105"/>
        <label>2</label>
    </ligand>
</feature>
<reference evidence="12" key="1">
    <citation type="submission" date="2025-05" db="UniProtKB">
        <authorList>
            <consortium name="Ensembl"/>
        </authorList>
    </citation>
    <scope>IDENTIFICATION</scope>
</reference>
<feature type="binding site" evidence="8">
    <location>
        <position position="558"/>
    </location>
    <ligand>
        <name>Zn(2+)</name>
        <dbReference type="ChEBI" id="CHEBI:29105"/>
        <label>1</label>
    </ligand>
</feature>
<dbReference type="CDD" id="cd00077">
    <property type="entry name" value="HDc"/>
    <property type="match status" value="1"/>
</dbReference>
<dbReference type="SMART" id="SM00471">
    <property type="entry name" value="HDc"/>
    <property type="match status" value="1"/>
</dbReference>
<feature type="binding site" evidence="8">
    <location>
        <position position="522"/>
    </location>
    <ligand>
        <name>Zn(2+)</name>
        <dbReference type="ChEBI" id="CHEBI:29105"/>
        <label>1</label>
    </ligand>
</feature>
<dbReference type="PROSITE" id="PS00126">
    <property type="entry name" value="PDEASE_I_1"/>
    <property type="match status" value="1"/>
</dbReference>
<comment type="similarity">
    <text evidence="2">Belongs to the cyclic nucleotide phosphodiesterase family. PDE8 subfamily.</text>
</comment>
<dbReference type="InterPro" id="IPR057304">
    <property type="entry name" value="PDE8-like_REC_N"/>
</dbReference>
<dbReference type="AlphaFoldDB" id="A0A8D1BL21"/>
<feature type="region of interest" description="Disordered" evidence="10">
    <location>
        <begin position="1"/>
        <end position="70"/>
    </location>
</feature>